<dbReference type="AlphaFoldDB" id="A0A1S9R7Z6"/>
<accession>A0A1S9R7Z6</accession>
<comment type="caution">
    <text evidence="1">The sequence shown here is derived from an EMBL/GenBank/DDBJ whole genome shotgun (WGS) entry which is preliminary data.</text>
</comment>
<sequence>MDSRLDFFARFPEFDYHPDAPITKEFKRLAQQRKWQHRSKTWRKNWNLCMKADYQSHIGAQVSKIETWQRMCTKVGIAVFPSITKCKKALSKVYVNIIDLLECWDTHRTPKRFDSIGELANYSRSTDKVYPRDAAKVDPALRVLLKRLL</sequence>
<dbReference type="PANTHER" id="PTHR38846">
    <property type="entry name" value="C3H1-TYPE DOMAIN-CONTAINING PROTEIN"/>
    <property type="match status" value="1"/>
</dbReference>
<organism evidence="1 2">
    <name type="scientific">Penicillium brasilianum</name>
    <dbReference type="NCBI Taxonomy" id="104259"/>
    <lineage>
        <taxon>Eukaryota</taxon>
        <taxon>Fungi</taxon>
        <taxon>Dikarya</taxon>
        <taxon>Ascomycota</taxon>
        <taxon>Pezizomycotina</taxon>
        <taxon>Eurotiomycetes</taxon>
        <taxon>Eurotiomycetidae</taxon>
        <taxon>Eurotiales</taxon>
        <taxon>Aspergillaceae</taxon>
        <taxon>Penicillium</taxon>
    </lineage>
</organism>
<name>A0A1S9R7Z6_PENBI</name>
<reference evidence="2" key="1">
    <citation type="submission" date="2015-09" db="EMBL/GenBank/DDBJ databases">
        <authorList>
            <person name="Fill T.P."/>
            <person name="Baretta J.F."/>
            <person name="de Almeida L.G."/>
            <person name="Rocha M."/>
            <person name="de Souza D.H."/>
            <person name="Malavazi I."/>
            <person name="Cerdeira L.T."/>
            <person name="Hong H."/>
            <person name="Samborskyy M."/>
            <person name="de Vasconcelos A.T."/>
            <person name="Leadlay P."/>
            <person name="Rodrigues-Filho E."/>
        </authorList>
    </citation>
    <scope>NUCLEOTIDE SEQUENCE [LARGE SCALE GENOMIC DNA]</scope>
    <source>
        <strain evidence="2">LaBioMMi 136</strain>
    </source>
</reference>
<protein>
    <submittedName>
        <fullName evidence="1">Uncharacterized protein</fullName>
    </submittedName>
</protein>
<proteinExistence type="predicted"/>
<gene>
    <name evidence="1" type="ORF">PEBR_42070</name>
</gene>
<evidence type="ECO:0000313" key="2">
    <source>
        <dbReference type="Proteomes" id="UP000190744"/>
    </source>
</evidence>
<dbReference type="PANTHER" id="PTHR38846:SF1">
    <property type="entry name" value="C3H1-TYPE DOMAIN-CONTAINING PROTEIN"/>
    <property type="match status" value="1"/>
</dbReference>
<evidence type="ECO:0000313" key="1">
    <source>
        <dbReference type="EMBL" id="OOQ81649.1"/>
    </source>
</evidence>
<dbReference type="EMBL" id="LJBN01000240">
    <property type="protein sequence ID" value="OOQ81649.1"/>
    <property type="molecule type" value="Genomic_DNA"/>
</dbReference>
<dbReference type="Proteomes" id="UP000190744">
    <property type="component" value="Unassembled WGS sequence"/>
</dbReference>